<dbReference type="Pfam" id="PF13385">
    <property type="entry name" value="Laminin_G_3"/>
    <property type="match status" value="1"/>
</dbReference>
<dbReference type="Pfam" id="PF20419">
    <property type="entry name" value="DUF6701"/>
    <property type="match status" value="1"/>
</dbReference>
<organism evidence="2 3">
    <name type="scientific">Roseateles puraquae</name>
    <dbReference type="NCBI Taxonomy" id="431059"/>
    <lineage>
        <taxon>Bacteria</taxon>
        <taxon>Pseudomonadati</taxon>
        <taxon>Pseudomonadota</taxon>
        <taxon>Betaproteobacteria</taxon>
        <taxon>Burkholderiales</taxon>
        <taxon>Sphaerotilaceae</taxon>
        <taxon>Roseateles</taxon>
    </lineage>
</organism>
<evidence type="ECO:0000313" key="3">
    <source>
        <dbReference type="Proteomes" id="UP000197446"/>
    </source>
</evidence>
<name>A0A254NAN8_9BURK</name>
<dbReference type="Gene3D" id="2.60.120.200">
    <property type="match status" value="1"/>
</dbReference>
<feature type="domain" description="DUF6701" evidence="1">
    <location>
        <begin position="820"/>
        <end position="1420"/>
    </location>
</feature>
<evidence type="ECO:0000313" key="2">
    <source>
        <dbReference type="EMBL" id="OWR02488.1"/>
    </source>
</evidence>
<protein>
    <recommendedName>
        <fullName evidence="1">DUF6701 domain-containing protein</fullName>
    </recommendedName>
</protein>
<reference evidence="2 3" key="1">
    <citation type="journal article" date="2007" name="Int. J. Syst. Evol. Microbiol.">
        <title>Description of Pelomonas aquatica sp. nov. and Pelomonas puraquae sp. nov., isolated from industrial and haemodialysis water.</title>
        <authorList>
            <person name="Gomila M."/>
            <person name="Bowien B."/>
            <person name="Falsen E."/>
            <person name="Moore E.R."/>
            <person name="Lalucat J."/>
        </authorList>
    </citation>
    <scope>NUCLEOTIDE SEQUENCE [LARGE SCALE GENOMIC DNA]</scope>
    <source>
        <strain evidence="2 3">CCUG 52769</strain>
    </source>
</reference>
<dbReference type="InterPro" id="IPR046524">
    <property type="entry name" value="DUF6701"/>
</dbReference>
<dbReference type="InterPro" id="IPR013320">
    <property type="entry name" value="ConA-like_dom_sf"/>
</dbReference>
<proteinExistence type="predicted"/>
<dbReference type="Proteomes" id="UP000197446">
    <property type="component" value="Unassembled WGS sequence"/>
</dbReference>
<gene>
    <name evidence="2" type="ORF">CDO81_20100</name>
</gene>
<comment type="caution">
    <text evidence="2">The sequence shown here is derived from an EMBL/GenBank/DDBJ whole genome shotgun (WGS) entry which is preliminary data.</text>
</comment>
<keyword evidence="3" id="KW-1185">Reference proteome</keyword>
<evidence type="ECO:0000259" key="1">
    <source>
        <dbReference type="Pfam" id="PF20419"/>
    </source>
</evidence>
<dbReference type="SUPFAM" id="SSF49899">
    <property type="entry name" value="Concanavalin A-like lectins/glucanases"/>
    <property type="match status" value="1"/>
</dbReference>
<sequence>MGQRADPARLGQAGLLCHAQLRAARPAQRFHGDGQLHPHAWQRHRDRRRPGHGLLHAAGHRLQPHVQRRLPQWQHGRAGLRRTATDAEPGPMKRWLAALACLLLAPLASAVTYTLPGTLPPGCTGSGPAYTCPALSLGYNDVIVVNSPKPATLTINGNFSTNTSQINQAGSASDLTLVVNGQLTLGYQARLTANITATSVNDAGGGNVAITGNLTANGGNISLAYQTTVSGNVSTSGTGTISTAQNGSIGGNVTGGSGSISISESGTVAGNVTGTGSITVVQSATVSGSVSAGSGAVSLGYQAKVNGNVSTTGTISLGQASRVGGTVSGGSGNVTVGYGATVIGTLTTSTGTIDIAQIATTSSCVKSTAGASITLGYQSNVNSVCCGTSCTSSCVVNNSTYAMPSLCAAATTLIADYRMDEPIWNGSSGEVKDSSTNGYNARSATASAGTPVAITASLSPAYGTTSAGSCGYGVFNRSAPTGNGTHTLVQLPASFPSLNSSFTVLAWIRSTSPGQSGQRIFVRDDAQDGWALSLGDPGNGSLRFFNRNISASGSVTIGGSNGTGATTANCGAGTFCLDSAAVIAANTWYYVAATVDITNKRVQTLIYNAAGSLLASASSAYTGTWGAGTGTTAIGGESASSAEGTSSAFHFYGNIDELQVYSGLLNSSEISAQLSRSRSCPTAAIAGFTITGTGSASTCTPQTLTITAKDAAGNTLTNYTGTVNLTTSNGRGTWSVGSGPAPSGTFTAGAANSGTASYTFATGDAGIVKLRLAQSLAQDVTATVVDNTVPSTSSTSAAINYRDNAFVWAEDLGNKIAGTNIVVAGRPHDLQVSLIKRDPSTGSCGVATDFTGSRNLKLWRTDNGGPWTAPSTSSVAIPSSRPAANNLNLAFTAGVASLSLATADIGKYTLNLDDDSGTYAAGTISGSLGDLTVRPFALAINSITMGSVANPGGSAASDAVFGKAGAPFSATATAYRWSATADSNDDGLPDSGATLAQVSAGGIATGFSAPVALTTEANSQTPPASPSGPSGVMGTLSNNLITSFSGGVGSTNALTYSEVGSFKLNTSAVVGAYLGTPGLNLDAVVFDAAGNPQTRVGRFIPARFSLSNPTISHRYGRSCSVASTFTYLDEDFQLGFTLDAQNAAGATTVNYFGSFARLDLSTPANFKLAGIGGSTPFKTSNSRLSTSASSGSWAAGQAANVTLTARALRTTTPDGPFDTARFGIAPVDADGVTMATLDLDTDVPANGADVTQVGTIPLRFGRLRLQNGMSAANRPVQLALAAQYWNGSAYNTNTLDSCTSVSAAHLSFGNLRKSLVAGDAVMSNSPATVSAGVGRITLAAPASGHAGTLDVAIALDATATDASCLKDPPVSWTPAKAATAGARLLGLRGTWCGGTAFKDPSARATWGLYRGDNGVIYQKEHY</sequence>
<accession>A0A254NAN8</accession>
<dbReference type="EMBL" id="NISI01000009">
    <property type="protein sequence ID" value="OWR02488.1"/>
    <property type="molecule type" value="Genomic_DNA"/>
</dbReference>